<protein>
    <submittedName>
        <fullName evidence="1">Uncharacterized protein</fullName>
    </submittedName>
</protein>
<proteinExistence type="predicted"/>
<name>A0A143H8Z2_9BACL</name>
<accession>A0A143H8Z2</accession>
<evidence type="ECO:0000313" key="1">
    <source>
        <dbReference type="EMBL" id="AMW97935.1"/>
    </source>
</evidence>
<reference evidence="2" key="2">
    <citation type="submission" date="2016-03" db="EMBL/GenBank/DDBJ databases">
        <authorList>
            <person name="Ploux O."/>
        </authorList>
    </citation>
    <scope>NUCLEOTIDE SEQUENCE [LARGE SCALE GENOMIC DNA]</scope>
    <source>
        <strain evidence="2">PP9</strain>
    </source>
</reference>
<keyword evidence="2" id="KW-1185">Reference proteome</keyword>
<dbReference type="OrthoDB" id="2373107at2"/>
<dbReference type="STRING" id="241244.ATY39_00040"/>
<dbReference type="Proteomes" id="UP000076021">
    <property type="component" value="Chromosome"/>
</dbReference>
<reference evidence="1 2" key="1">
    <citation type="journal article" date="2016" name="Genome Announc.">
        <title>Whole-Genome Sequence of Rummeliibacillus stabekisii Strain PP9 Isolated from Antarctic Soil.</title>
        <authorList>
            <person name="da Mota F.F."/>
            <person name="Vollu R.E."/>
            <person name="Jurelevicius D."/>
            <person name="Seldin L."/>
        </authorList>
    </citation>
    <scope>NUCLEOTIDE SEQUENCE [LARGE SCALE GENOMIC DNA]</scope>
    <source>
        <strain evidence="1 2">PP9</strain>
    </source>
</reference>
<dbReference type="KEGG" id="rst:ATY39_00040"/>
<evidence type="ECO:0000313" key="2">
    <source>
        <dbReference type="Proteomes" id="UP000076021"/>
    </source>
</evidence>
<organism evidence="1 2">
    <name type="scientific">Rummeliibacillus stabekisii</name>
    <dbReference type="NCBI Taxonomy" id="241244"/>
    <lineage>
        <taxon>Bacteria</taxon>
        <taxon>Bacillati</taxon>
        <taxon>Bacillota</taxon>
        <taxon>Bacilli</taxon>
        <taxon>Bacillales</taxon>
        <taxon>Caryophanaceae</taxon>
        <taxon>Rummeliibacillus</taxon>
    </lineage>
</organism>
<gene>
    <name evidence="1" type="ORF">ATY39_00040</name>
</gene>
<sequence>MTTFNPEVYEDEKVATVLQMLKEGYSQDEIVEFYGNKNWKSIDMYFRRKGFRWKHDTFVPFDEEKEQERKERLASVQVELTKPAKIIRALEKEQADILEISVKNGFESIEELGQYMMNKGYKWDSEKENYVEYFPEPEEETQSSQSSNIAPVYGTNPQFETILTYLIEHETQLKELLETEDKQLPTFKVRGGNANKTLTMNSRITALLVDYSDEHNMTQKTIVETALIEFFQKYGYKDEVNRLFHP</sequence>
<dbReference type="AlphaFoldDB" id="A0A143H8Z2"/>
<dbReference type="EMBL" id="CP014806">
    <property type="protein sequence ID" value="AMW97935.1"/>
    <property type="molecule type" value="Genomic_DNA"/>
</dbReference>
<dbReference type="RefSeq" id="WP_066783927.1">
    <property type="nucleotide sequence ID" value="NZ_CP014806.1"/>
</dbReference>